<dbReference type="VEuPathDB" id="VectorBase:GPPI037279"/>
<dbReference type="EMBL" id="JXJN01018533">
    <property type="status" value="NOT_ANNOTATED_CDS"/>
    <property type="molecule type" value="Genomic_DNA"/>
</dbReference>
<accession>A0A1B0BQB3</accession>
<evidence type="ECO:0000313" key="1">
    <source>
        <dbReference type="EnsemblMetazoa" id="GPPI037279-PA"/>
    </source>
</evidence>
<dbReference type="AlphaFoldDB" id="A0A1B0BQB3"/>
<name>A0A1B0BQB3_9MUSC</name>
<dbReference type="Proteomes" id="UP000092460">
    <property type="component" value="Unassembled WGS sequence"/>
</dbReference>
<dbReference type="EMBL" id="JXJN01018534">
    <property type="status" value="NOT_ANNOTATED_CDS"/>
    <property type="molecule type" value="Genomic_DNA"/>
</dbReference>
<evidence type="ECO:0000313" key="2">
    <source>
        <dbReference type="Proteomes" id="UP000092460"/>
    </source>
</evidence>
<dbReference type="EnsemblMetazoa" id="GPPI037279-RA">
    <property type="protein sequence ID" value="GPPI037279-PA"/>
    <property type="gene ID" value="GPPI037279"/>
</dbReference>
<protein>
    <submittedName>
        <fullName evidence="1">Uncharacterized protein</fullName>
    </submittedName>
</protein>
<reference evidence="1" key="2">
    <citation type="submission" date="2020-05" db="UniProtKB">
        <authorList>
            <consortium name="EnsemblMetazoa"/>
        </authorList>
    </citation>
    <scope>IDENTIFICATION</scope>
    <source>
        <strain evidence="1">IAEA</strain>
    </source>
</reference>
<proteinExistence type="predicted"/>
<reference evidence="2" key="1">
    <citation type="submission" date="2015-01" db="EMBL/GenBank/DDBJ databases">
        <authorList>
            <person name="Aksoy S."/>
            <person name="Warren W."/>
            <person name="Wilson R.K."/>
        </authorList>
    </citation>
    <scope>NUCLEOTIDE SEQUENCE [LARGE SCALE GENOMIC DNA]</scope>
    <source>
        <strain evidence="2">IAEA</strain>
    </source>
</reference>
<organism evidence="1 2">
    <name type="scientific">Glossina palpalis gambiensis</name>
    <dbReference type="NCBI Taxonomy" id="67801"/>
    <lineage>
        <taxon>Eukaryota</taxon>
        <taxon>Metazoa</taxon>
        <taxon>Ecdysozoa</taxon>
        <taxon>Arthropoda</taxon>
        <taxon>Hexapoda</taxon>
        <taxon>Insecta</taxon>
        <taxon>Pterygota</taxon>
        <taxon>Neoptera</taxon>
        <taxon>Endopterygota</taxon>
        <taxon>Diptera</taxon>
        <taxon>Brachycera</taxon>
        <taxon>Muscomorpha</taxon>
        <taxon>Hippoboscoidea</taxon>
        <taxon>Glossinidae</taxon>
        <taxon>Glossina</taxon>
    </lineage>
</organism>
<sequence length="195" mass="21354">MRKTNGHNVDFDVTWKKEVKIVVQSQKKNPKEKFFYITKLFTPATPINVYATGLRNAHDAVDSDKRNCEEQNSLFVFHAREMKVFTLFINFSLRLCALPSASAIIIITTTTTIAVAITYSNLLNLKDIKSTKPGKDGTEIAGSVNAVAVSANFVYSDAVSIVVGSAHIEGVDVKIIDAGRTDTENDSVVNAEVVN</sequence>
<keyword evidence="2" id="KW-1185">Reference proteome</keyword>